<dbReference type="Proteomes" id="UP001152797">
    <property type="component" value="Unassembled WGS sequence"/>
</dbReference>
<evidence type="ECO:0000313" key="4">
    <source>
        <dbReference type="Proteomes" id="UP001152797"/>
    </source>
</evidence>
<sequence length="131" mass="14711">MSTTGGSTWDAAFRLADFLELEWENLRGDKATNVLELGAGTGWLGMTLAHNVESSTVCLTEQADGGAMDWLQQNLAENVAAQLPLRSVRTEELDWNAWEARRITRRWTYLILERAPGQSRRHQPVVLDGGW</sequence>
<protein>
    <submittedName>
        <fullName evidence="3">UPF0665 family protein C23C4.06c</fullName>
    </submittedName>
</protein>
<name>A0A9P1FUT7_9DINO</name>
<evidence type="ECO:0000313" key="3">
    <source>
        <dbReference type="EMBL" id="CAL4777706.1"/>
    </source>
</evidence>
<dbReference type="OrthoDB" id="46564at2759"/>
<dbReference type="AlphaFoldDB" id="A0A9P1FUT7"/>
<dbReference type="PANTHER" id="PTHR14614">
    <property type="entry name" value="HEPATOCELLULAR CARCINOMA-ASSOCIATED ANTIGEN"/>
    <property type="match status" value="1"/>
</dbReference>
<dbReference type="InterPro" id="IPR029063">
    <property type="entry name" value="SAM-dependent_MTases_sf"/>
</dbReference>
<accession>A0A9P1FUT7</accession>
<organism evidence="1">
    <name type="scientific">Cladocopium goreaui</name>
    <dbReference type="NCBI Taxonomy" id="2562237"/>
    <lineage>
        <taxon>Eukaryota</taxon>
        <taxon>Sar</taxon>
        <taxon>Alveolata</taxon>
        <taxon>Dinophyceae</taxon>
        <taxon>Suessiales</taxon>
        <taxon>Symbiodiniaceae</taxon>
        <taxon>Cladocopium</taxon>
    </lineage>
</organism>
<reference evidence="2" key="2">
    <citation type="submission" date="2024-04" db="EMBL/GenBank/DDBJ databases">
        <authorList>
            <person name="Chen Y."/>
            <person name="Shah S."/>
            <person name="Dougan E. K."/>
            <person name="Thang M."/>
            <person name="Chan C."/>
        </authorList>
    </citation>
    <scope>NUCLEOTIDE SEQUENCE [LARGE SCALE GENOMIC DNA]</scope>
</reference>
<reference evidence="1" key="1">
    <citation type="submission" date="2022-10" db="EMBL/GenBank/DDBJ databases">
        <authorList>
            <person name="Chen Y."/>
            <person name="Dougan E. K."/>
            <person name="Chan C."/>
            <person name="Rhodes N."/>
            <person name="Thang M."/>
        </authorList>
    </citation>
    <scope>NUCLEOTIDE SEQUENCE</scope>
</reference>
<dbReference type="Pfam" id="PF10294">
    <property type="entry name" value="Methyltransf_16"/>
    <property type="match status" value="1"/>
</dbReference>
<dbReference type="EMBL" id="CAMXCT030001469">
    <property type="protein sequence ID" value="CAL4777706.1"/>
    <property type="molecule type" value="Genomic_DNA"/>
</dbReference>
<dbReference type="Gene3D" id="3.40.50.150">
    <property type="entry name" value="Vaccinia Virus protein VP39"/>
    <property type="match status" value="1"/>
</dbReference>
<dbReference type="EMBL" id="CAMXCT010001469">
    <property type="protein sequence ID" value="CAI3990394.1"/>
    <property type="molecule type" value="Genomic_DNA"/>
</dbReference>
<evidence type="ECO:0000313" key="2">
    <source>
        <dbReference type="EMBL" id="CAL1143769.1"/>
    </source>
</evidence>
<comment type="caution">
    <text evidence="1">The sequence shown here is derived from an EMBL/GenBank/DDBJ whole genome shotgun (WGS) entry which is preliminary data.</text>
</comment>
<dbReference type="EMBL" id="CAMXCT020001469">
    <property type="protein sequence ID" value="CAL1143769.1"/>
    <property type="molecule type" value="Genomic_DNA"/>
</dbReference>
<proteinExistence type="predicted"/>
<dbReference type="SUPFAM" id="SSF53335">
    <property type="entry name" value="S-adenosyl-L-methionine-dependent methyltransferases"/>
    <property type="match status" value="1"/>
</dbReference>
<dbReference type="InterPro" id="IPR019410">
    <property type="entry name" value="Methyltransf_16"/>
</dbReference>
<evidence type="ECO:0000313" key="1">
    <source>
        <dbReference type="EMBL" id="CAI3990394.1"/>
    </source>
</evidence>
<gene>
    <name evidence="1" type="ORF">C1SCF055_LOCUS17388</name>
</gene>
<keyword evidence="4" id="KW-1185">Reference proteome</keyword>